<dbReference type="PROSITE" id="PS51318">
    <property type="entry name" value="TAT"/>
    <property type="match status" value="1"/>
</dbReference>
<organism evidence="2 3">
    <name type="scientific">Allosediminivita pacifica</name>
    <dbReference type="NCBI Taxonomy" id="1267769"/>
    <lineage>
        <taxon>Bacteria</taxon>
        <taxon>Pseudomonadati</taxon>
        <taxon>Pseudomonadota</taxon>
        <taxon>Alphaproteobacteria</taxon>
        <taxon>Rhodobacterales</taxon>
        <taxon>Paracoccaceae</taxon>
        <taxon>Allosediminivita</taxon>
    </lineage>
</organism>
<dbReference type="OrthoDB" id="8156917at2"/>
<dbReference type="RefSeq" id="WP_107974970.1">
    <property type="nucleotide sequence ID" value="NZ_BMEZ01000004.1"/>
</dbReference>
<evidence type="ECO:0000313" key="2">
    <source>
        <dbReference type="EMBL" id="PTX50764.1"/>
    </source>
</evidence>
<dbReference type="NCBIfam" id="NF047509">
    <property type="entry name" value="Rv3131_FMN_oxido"/>
    <property type="match status" value="1"/>
</dbReference>
<comment type="caution">
    <text evidence="2">The sequence shown here is derived from an EMBL/GenBank/DDBJ whole genome shotgun (WGS) entry which is preliminary data.</text>
</comment>
<dbReference type="InterPro" id="IPR000415">
    <property type="entry name" value="Nitroreductase-like"/>
</dbReference>
<feature type="signal peptide" evidence="1">
    <location>
        <begin position="1"/>
        <end position="21"/>
    </location>
</feature>
<dbReference type="GO" id="GO:0016491">
    <property type="term" value="F:oxidoreductase activity"/>
    <property type="evidence" value="ECO:0007669"/>
    <property type="project" value="InterPro"/>
</dbReference>
<protein>
    <submittedName>
        <fullName evidence="2">Nitroreductase family protein</fullName>
    </submittedName>
</protein>
<feature type="chain" id="PRO_5015595106" evidence="1">
    <location>
        <begin position="22"/>
        <end position="358"/>
    </location>
</feature>
<dbReference type="AlphaFoldDB" id="A0A2T6B3X8"/>
<proteinExistence type="predicted"/>
<reference evidence="2 3" key="1">
    <citation type="submission" date="2018-04" db="EMBL/GenBank/DDBJ databases">
        <title>Genomic Encyclopedia of Archaeal and Bacterial Type Strains, Phase II (KMG-II): from individual species to whole genera.</title>
        <authorList>
            <person name="Goeker M."/>
        </authorList>
    </citation>
    <scope>NUCLEOTIDE SEQUENCE [LARGE SCALE GENOMIC DNA]</scope>
    <source>
        <strain evidence="2 3">DSM 29329</strain>
    </source>
</reference>
<dbReference type="EMBL" id="QBKN01000004">
    <property type="protein sequence ID" value="PTX50764.1"/>
    <property type="molecule type" value="Genomic_DNA"/>
</dbReference>
<evidence type="ECO:0000313" key="3">
    <source>
        <dbReference type="Proteomes" id="UP000244069"/>
    </source>
</evidence>
<evidence type="ECO:0000256" key="1">
    <source>
        <dbReference type="SAM" id="SignalP"/>
    </source>
</evidence>
<keyword evidence="3" id="KW-1185">Reference proteome</keyword>
<dbReference type="SUPFAM" id="SSF55469">
    <property type="entry name" value="FMN-dependent nitroreductase-like"/>
    <property type="match status" value="2"/>
</dbReference>
<dbReference type="Proteomes" id="UP000244069">
    <property type="component" value="Unassembled WGS sequence"/>
</dbReference>
<sequence>MPSRRTLLVSAAAGLAALGYASWPDMAPYAEAAAQQRHLPAPDPELSELVRMATLAPNGHNTQPWVFHLDGDTISIRPDLSRRTAVVDPDDHHLFTSLGCAAETLAIAARAHGHAPEFTRTDDRIDITLGTGRPEPGPLYAAIPARQSTRAPYDGQPLTSDALRQLAAAAGQEGISVEFFTDDRRKEALLDLVVAANSTQMEDPAFIAELRDWLRFTPEEALGRRDGLFTASSGNPVLPGWLTRSLFGVLFTKEAENDKYRSHVRSSAGIAVFTGDAADPEHWIAVGRAYQRFALQATALDIRTAHLNQPVEVPRIRDELAAWMGIPGRRPDLVVRFGHGPTLPMSLRRPPEAVIRPA</sequence>
<dbReference type="Gene3D" id="3.40.109.10">
    <property type="entry name" value="NADH Oxidase"/>
    <property type="match status" value="1"/>
</dbReference>
<accession>A0A2T6B3X8</accession>
<dbReference type="InterPro" id="IPR006311">
    <property type="entry name" value="TAT_signal"/>
</dbReference>
<name>A0A2T6B3X8_9RHOB</name>
<gene>
    <name evidence="2" type="ORF">C8N44_104120</name>
</gene>
<keyword evidence="1" id="KW-0732">Signal</keyword>